<feature type="region of interest" description="Disordered" evidence="1">
    <location>
        <begin position="262"/>
        <end position="289"/>
    </location>
</feature>
<proteinExistence type="predicted"/>
<dbReference type="SUPFAM" id="SSF47473">
    <property type="entry name" value="EF-hand"/>
    <property type="match status" value="1"/>
</dbReference>
<dbReference type="OrthoDB" id="195966at2759"/>
<feature type="region of interest" description="Disordered" evidence="1">
    <location>
        <begin position="452"/>
        <end position="474"/>
    </location>
</feature>
<reference evidence="3 4" key="1">
    <citation type="journal article" date="2014" name="Genome Biol. Evol.">
        <title>The secreted proteins of Achlya hypogyna and Thraustotheca clavata identify the ancestral oomycete secretome and reveal gene acquisitions by horizontal gene transfer.</title>
        <authorList>
            <person name="Misner I."/>
            <person name="Blouin N."/>
            <person name="Leonard G."/>
            <person name="Richards T.A."/>
            <person name="Lane C.E."/>
        </authorList>
    </citation>
    <scope>NUCLEOTIDE SEQUENCE [LARGE SCALE GENOMIC DNA]</scope>
    <source>
        <strain evidence="3 4">ATCC 48635</strain>
    </source>
</reference>
<feature type="region of interest" description="Disordered" evidence="1">
    <location>
        <begin position="1"/>
        <end position="54"/>
    </location>
</feature>
<feature type="compositionally biased region" description="Polar residues" evidence="1">
    <location>
        <begin position="45"/>
        <end position="54"/>
    </location>
</feature>
<feature type="compositionally biased region" description="Polar residues" evidence="1">
    <location>
        <begin position="455"/>
        <end position="474"/>
    </location>
</feature>
<dbReference type="PANTHER" id="PTHR34894">
    <property type="entry name" value="SAM-DEPENDENT METHYLTRANSFERASE RSMI, CONSERVED SITE"/>
    <property type="match status" value="1"/>
</dbReference>
<evidence type="ECO:0000313" key="3">
    <source>
        <dbReference type="EMBL" id="OQR82344.1"/>
    </source>
</evidence>
<name>A0A1V9Y9H7_ACHHY</name>
<dbReference type="EMBL" id="JNBR01002482">
    <property type="protein sequence ID" value="OQR82344.1"/>
    <property type="molecule type" value="Genomic_DNA"/>
</dbReference>
<feature type="compositionally biased region" description="Basic and acidic residues" evidence="1">
    <location>
        <begin position="279"/>
        <end position="289"/>
    </location>
</feature>
<feature type="compositionally biased region" description="Basic and acidic residues" evidence="1">
    <location>
        <begin position="15"/>
        <end position="24"/>
    </location>
</feature>
<dbReference type="Proteomes" id="UP000243579">
    <property type="component" value="Unassembled WGS sequence"/>
</dbReference>
<feature type="domain" description="EF-hand" evidence="2">
    <location>
        <begin position="733"/>
        <end position="768"/>
    </location>
</feature>
<dbReference type="AlphaFoldDB" id="A0A1V9Y9H7"/>
<evidence type="ECO:0000313" key="4">
    <source>
        <dbReference type="Proteomes" id="UP000243579"/>
    </source>
</evidence>
<dbReference type="InterPro" id="IPR002048">
    <property type="entry name" value="EF_hand_dom"/>
</dbReference>
<keyword evidence="4" id="KW-1185">Reference proteome</keyword>
<accession>A0A1V9Y9H7</accession>
<dbReference type="PANTHER" id="PTHR34894:SF5">
    <property type="entry name" value="EF-HAND DOMAIN-CONTAINING PROTEIN"/>
    <property type="match status" value="1"/>
</dbReference>
<dbReference type="STRING" id="1202772.A0A1V9Y9H7"/>
<dbReference type="GO" id="GO:0005509">
    <property type="term" value="F:calcium ion binding"/>
    <property type="evidence" value="ECO:0007669"/>
    <property type="project" value="InterPro"/>
</dbReference>
<protein>
    <recommendedName>
        <fullName evidence="2">EF-hand domain-containing protein</fullName>
    </recommendedName>
</protein>
<sequence length="921" mass="102415">MSLRCPSPRQASHRCVADHEDAPRVRRPKSSTSASLRIRDPDATMHQTSAPHRSYNQYPFTNVVMTTPRRRHIKAPPPKGFYRAADERNNWVAATRPVSPVALTPAVVMQHIAHEAHPAINESDLSQVQRWLESLETEAQSFTSYFLFCEMKFHETTVLATGKETPNHLRTAVAFYCLQQASGIFGRYHNVLTTICQNLGSAIYKDFDQLSGHGQRVTAAHCYSQGTTYFDHSKTQDSEATQLRDQIATLEHEKRRLERKLKLAQTQTNTNQNSSSAPESDRRKSMTIHDVETLGTSEKVRLILAAYKTLDPSNKRLILVELLQAAEQPLDAEAMADAVQCMHRDEAEKLTYQLAAEFGHSVYGSFSSATSLKPRSSSVVGVDAQKAKIMRTFESKEVLEAERASYEQLILLRNELAHAKETYLEDIRHERDRNEILSDELKELLSRHRELSHQVPRSCSTTEQATQTDEPATSAVTATVVSQAPVRPFDMATSSGKVQMPLCRFHGISELIADAKLLPKHIKKIFAKRKPMVVQELCATIAAIYQAKMLQDISNDVMGQGRQSLIEFMRDLFVLYHGLRGLAIGQFICIDNGVRKFCEKNARVRVFGMLLGSSAQPCATYKSIGASHQAIDFYLYVLALVLQIGHYTLQTDAATAAAATLSERLGDGIVGSPRATRIPLPQALDVVATAFSFEGGPEGNSCYAKLEQLTDEAIEVDALLENVMSHWFKLFNQQVDFMHTLFESMDREQNGIIEFADFHTLATQLDAQMTQRDCLAMYAQIASTDNVIDGGAFVMAMIEHQQQVLARKRAAPLARAKSGSMGHRHSDVGIDGKIVARQSSFRRPSAPKARSPKRATVELSSNLIGRLRALSLKAVDAPIKNVEARKVRGSLSSENWNVSIGDIIARRPPTAAIDEGDSVDD</sequence>
<dbReference type="InterPro" id="IPR011992">
    <property type="entry name" value="EF-hand-dom_pair"/>
</dbReference>
<organism evidence="3 4">
    <name type="scientific">Achlya hypogyna</name>
    <name type="common">Oomycete</name>
    <name type="synonym">Protoachlya hypogyna</name>
    <dbReference type="NCBI Taxonomy" id="1202772"/>
    <lineage>
        <taxon>Eukaryota</taxon>
        <taxon>Sar</taxon>
        <taxon>Stramenopiles</taxon>
        <taxon>Oomycota</taxon>
        <taxon>Saprolegniomycetes</taxon>
        <taxon>Saprolegniales</taxon>
        <taxon>Achlyaceae</taxon>
        <taxon>Achlya</taxon>
    </lineage>
</organism>
<dbReference type="PROSITE" id="PS50222">
    <property type="entry name" value="EF_HAND_2"/>
    <property type="match status" value="1"/>
</dbReference>
<gene>
    <name evidence="3" type="ORF">ACHHYP_16189</name>
</gene>
<feature type="compositionally biased region" description="Low complexity" evidence="1">
    <location>
        <begin position="265"/>
        <end position="276"/>
    </location>
</feature>
<comment type="caution">
    <text evidence="3">The sequence shown here is derived from an EMBL/GenBank/DDBJ whole genome shotgun (WGS) entry which is preliminary data.</text>
</comment>
<dbReference type="Gene3D" id="1.10.238.10">
    <property type="entry name" value="EF-hand"/>
    <property type="match status" value="1"/>
</dbReference>
<evidence type="ECO:0000259" key="2">
    <source>
        <dbReference type="PROSITE" id="PS50222"/>
    </source>
</evidence>
<evidence type="ECO:0000256" key="1">
    <source>
        <dbReference type="SAM" id="MobiDB-lite"/>
    </source>
</evidence>